<feature type="domain" description="ABC3 transporter permease C-terminal" evidence="8">
    <location>
        <begin position="251"/>
        <end position="363"/>
    </location>
</feature>
<evidence type="ECO:0000256" key="2">
    <source>
        <dbReference type="ARBA" id="ARBA00022475"/>
    </source>
</evidence>
<name>Q1IQI1_KORVE</name>
<protein>
    <submittedName>
        <fullName evidence="9">ABC efflux pump, inner membrane subunit</fullName>
    </submittedName>
</protein>
<reference evidence="9 10" key="1">
    <citation type="journal article" date="2009" name="Appl. Environ. Microbiol.">
        <title>Three genomes from the phylum Acidobacteria provide insight into the lifestyles of these microorganisms in soils.</title>
        <authorList>
            <person name="Ward N.L."/>
            <person name="Challacombe J.F."/>
            <person name="Janssen P.H."/>
            <person name="Henrissat B."/>
            <person name="Coutinho P.M."/>
            <person name="Wu M."/>
            <person name="Xie G."/>
            <person name="Haft D.H."/>
            <person name="Sait M."/>
            <person name="Badger J."/>
            <person name="Barabote R.D."/>
            <person name="Bradley B."/>
            <person name="Brettin T.S."/>
            <person name="Brinkac L.M."/>
            <person name="Bruce D."/>
            <person name="Creasy T."/>
            <person name="Daugherty S.C."/>
            <person name="Davidsen T.M."/>
            <person name="DeBoy R.T."/>
            <person name="Detter J.C."/>
            <person name="Dodson R.J."/>
            <person name="Durkin A.S."/>
            <person name="Ganapathy A."/>
            <person name="Gwinn-Giglio M."/>
            <person name="Han C.S."/>
            <person name="Khouri H."/>
            <person name="Kiss H."/>
            <person name="Kothari S.P."/>
            <person name="Madupu R."/>
            <person name="Nelson K.E."/>
            <person name="Nelson W.C."/>
            <person name="Paulsen I."/>
            <person name="Penn K."/>
            <person name="Ren Q."/>
            <person name="Rosovitz M.J."/>
            <person name="Selengut J.D."/>
            <person name="Shrivastava S."/>
            <person name="Sullivan S.A."/>
            <person name="Tapia R."/>
            <person name="Thompson L.S."/>
            <person name="Watkins K.L."/>
            <person name="Yang Q."/>
            <person name="Yu C."/>
            <person name="Zafar N."/>
            <person name="Zhou L."/>
            <person name="Kuske C.R."/>
        </authorList>
    </citation>
    <scope>NUCLEOTIDE SEQUENCE [LARGE SCALE GENOMIC DNA]</scope>
    <source>
        <strain evidence="9 10">Ellin345</strain>
    </source>
</reference>
<dbReference type="InterPro" id="IPR003838">
    <property type="entry name" value="ABC3_permease_C"/>
</dbReference>
<keyword evidence="3 7" id="KW-0812">Transmembrane</keyword>
<evidence type="ECO:0000313" key="9">
    <source>
        <dbReference type="EMBL" id="ABF40869.1"/>
    </source>
</evidence>
<comment type="subcellular location">
    <subcellularLocation>
        <location evidence="1">Cell membrane</location>
        <topology evidence="1">Multi-pass membrane protein</topology>
    </subcellularLocation>
</comment>
<dbReference type="RefSeq" id="WP_011522671.1">
    <property type="nucleotide sequence ID" value="NC_008009.1"/>
</dbReference>
<dbReference type="Proteomes" id="UP000002432">
    <property type="component" value="Chromosome"/>
</dbReference>
<dbReference type="PANTHER" id="PTHR30572:SF4">
    <property type="entry name" value="ABC TRANSPORTER PERMEASE YTRF"/>
    <property type="match status" value="1"/>
</dbReference>
<evidence type="ECO:0000256" key="1">
    <source>
        <dbReference type="ARBA" id="ARBA00004651"/>
    </source>
</evidence>
<feature type="transmembrane region" description="Helical" evidence="7">
    <location>
        <begin position="247"/>
        <end position="271"/>
    </location>
</feature>
<dbReference type="GO" id="GO:0022857">
    <property type="term" value="F:transmembrane transporter activity"/>
    <property type="evidence" value="ECO:0007669"/>
    <property type="project" value="TreeGrafter"/>
</dbReference>
<feature type="transmembrane region" description="Helical" evidence="7">
    <location>
        <begin position="333"/>
        <end position="358"/>
    </location>
</feature>
<keyword evidence="10" id="KW-1185">Reference proteome</keyword>
<dbReference type="InterPro" id="IPR050250">
    <property type="entry name" value="Macrolide_Exporter_MacB"/>
</dbReference>
<feature type="transmembrane region" description="Helical" evidence="7">
    <location>
        <begin position="292"/>
        <end position="321"/>
    </location>
</feature>
<proteinExistence type="inferred from homology"/>
<dbReference type="STRING" id="204669.Acid345_1868"/>
<evidence type="ECO:0000256" key="7">
    <source>
        <dbReference type="SAM" id="Phobius"/>
    </source>
</evidence>
<comment type="similarity">
    <text evidence="6">Belongs to the ABC-4 integral membrane protein family.</text>
</comment>
<dbReference type="KEGG" id="aba:Acid345_1868"/>
<dbReference type="GO" id="GO:0005886">
    <property type="term" value="C:plasma membrane"/>
    <property type="evidence" value="ECO:0007669"/>
    <property type="project" value="UniProtKB-SubCell"/>
</dbReference>
<organism evidence="9 10">
    <name type="scientific">Koribacter versatilis (strain Ellin345)</name>
    <dbReference type="NCBI Taxonomy" id="204669"/>
    <lineage>
        <taxon>Bacteria</taxon>
        <taxon>Pseudomonadati</taxon>
        <taxon>Acidobacteriota</taxon>
        <taxon>Terriglobia</taxon>
        <taxon>Terriglobales</taxon>
        <taxon>Candidatus Korobacteraceae</taxon>
        <taxon>Candidatus Korobacter</taxon>
    </lineage>
</organism>
<evidence type="ECO:0000256" key="3">
    <source>
        <dbReference type="ARBA" id="ARBA00022692"/>
    </source>
</evidence>
<dbReference type="AlphaFoldDB" id="Q1IQI1"/>
<dbReference type="eggNOG" id="COG0577">
    <property type="taxonomic scope" value="Bacteria"/>
</dbReference>
<evidence type="ECO:0000256" key="6">
    <source>
        <dbReference type="ARBA" id="ARBA00038076"/>
    </source>
</evidence>
<dbReference type="EMBL" id="CP000360">
    <property type="protein sequence ID" value="ABF40869.1"/>
    <property type="molecule type" value="Genomic_DNA"/>
</dbReference>
<dbReference type="Pfam" id="PF02687">
    <property type="entry name" value="FtsX"/>
    <property type="match status" value="1"/>
</dbReference>
<evidence type="ECO:0000256" key="4">
    <source>
        <dbReference type="ARBA" id="ARBA00022989"/>
    </source>
</evidence>
<evidence type="ECO:0000313" key="10">
    <source>
        <dbReference type="Proteomes" id="UP000002432"/>
    </source>
</evidence>
<evidence type="ECO:0000259" key="8">
    <source>
        <dbReference type="Pfam" id="PF02687"/>
    </source>
</evidence>
<keyword evidence="2" id="KW-1003">Cell membrane</keyword>
<keyword evidence="4 7" id="KW-1133">Transmembrane helix</keyword>
<gene>
    <name evidence="9" type="ordered locus">Acid345_1868</name>
</gene>
<keyword evidence="5 7" id="KW-0472">Membrane</keyword>
<dbReference type="HOGENOM" id="CLU_000604_8_4_0"/>
<evidence type="ECO:0000256" key="5">
    <source>
        <dbReference type="ARBA" id="ARBA00023136"/>
    </source>
</evidence>
<dbReference type="OrthoDB" id="110061at2"/>
<dbReference type="PANTHER" id="PTHR30572">
    <property type="entry name" value="MEMBRANE COMPONENT OF TRANSPORTER-RELATED"/>
    <property type="match status" value="1"/>
</dbReference>
<sequence length="370" mass="38827">MARRGNSGMFLRMMMRAALVRKGSAMAALLAVVVAASVATAMLNIYVDMQSKLQKEFRNYGANIIIVGRDGGSLPEDALGTVDKTLAGRGTAVPFSYAVAKSANEKPVVVAGTDFARVKQLNRWWSVAVWPEKPMSALVGARAMENLSRDGAPFSLTFNGKALQISPAGTLNTGADEDSRVYLSLPDFTAWAGLQPSTIEVGANGTAAEVEAIREQLVADLPAAEVKPVRQIVEAEGRVLGKARAALLASAIVIIVTAILCVVATLTAWVMEQRKNFAIMKALGASERIITGFFAAEAAALGVVGAIAGFVVGLGVAAWIARANFQAAITPRFSVLPMVLVGSVALALISALLPIGLLRRVQPATILRGE</sequence>
<accession>Q1IQI1</accession>
<dbReference type="EnsemblBacteria" id="ABF40869">
    <property type="protein sequence ID" value="ABF40869"/>
    <property type="gene ID" value="Acid345_1868"/>
</dbReference>